<dbReference type="Pfam" id="PF03235">
    <property type="entry name" value="GmrSD_N"/>
    <property type="match status" value="1"/>
</dbReference>
<reference evidence="2 3" key="1">
    <citation type="submission" date="2019-11" db="EMBL/GenBank/DDBJ databases">
        <title>Whole genome shotgun sequencing (WGS) data from Adlercreutzia equolifaciens ResAG-91, Eggerthella lenta MRI-F36, MRI-F37, MRI-F40, ResAG-49, ResAG-88, ResAG-121, ResAG-145, and Gordonibacter sp. ResAG-5, ResAG-26, ResAG-43, ResAG-50, ResAG-59.</title>
        <authorList>
            <person name="Stoll D.A."/>
            <person name="Danylec N."/>
            <person name="Franz C.M.A.P."/>
            <person name="Huch M."/>
        </authorList>
    </citation>
    <scope>NUCLEOTIDE SEQUENCE [LARGE SCALE GENOMIC DNA]</scope>
    <source>
        <strain evidence="2 3">ResAG-91</strain>
    </source>
</reference>
<accession>A0A7K1T7Z3</accession>
<evidence type="ECO:0000259" key="1">
    <source>
        <dbReference type="Pfam" id="PF03235"/>
    </source>
</evidence>
<dbReference type="AlphaFoldDB" id="A0A7K1T7Z3"/>
<dbReference type="PANTHER" id="PTHR37292">
    <property type="entry name" value="VNG6097C"/>
    <property type="match status" value="1"/>
</dbReference>
<evidence type="ECO:0000313" key="3">
    <source>
        <dbReference type="Proteomes" id="UP000488839"/>
    </source>
</evidence>
<gene>
    <name evidence="2" type="ORF">GO707_10920</name>
</gene>
<dbReference type="InterPro" id="IPR004919">
    <property type="entry name" value="GmrSD_N"/>
</dbReference>
<organism evidence="2 3">
    <name type="scientific">Adlercreutzia rubneri</name>
    <dbReference type="NCBI Taxonomy" id="2916441"/>
    <lineage>
        <taxon>Bacteria</taxon>
        <taxon>Bacillati</taxon>
        <taxon>Actinomycetota</taxon>
        <taxon>Coriobacteriia</taxon>
        <taxon>Eggerthellales</taxon>
        <taxon>Eggerthellaceae</taxon>
        <taxon>Adlercreutzia</taxon>
    </lineage>
</organism>
<feature type="domain" description="GmrSD restriction endonucleases N-terminal" evidence="1">
    <location>
        <begin position="29"/>
        <end position="266"/>
    </location>
</feature>
<keyword evidence="3" id="KW-1185">Reference proteome</keyword>
<evidence type="ECO:0000313" key="2">
    <source>
        <dbReference type="EMBL" id="MVN59732.1"/>
    </source>
</evidence>
<protein>
    <submittedName>
        <fullName evidence="2">DUF262 domain-containing protein</fullName>
    </submittedName>
</protein>
<dbReference type="EMBL" id="WPOO01000026">
    <property type="protein sequence ID" value="MVN59732.1"/>
    <property type="molecule type" value="Genomic_DNA"/>
</dbReference>
<name>A0A7K1T7Z3_9ACTN</name>
<proteinExistence type="predicted"/>
<dbReference type="PANTHER" id="PTHR37292:SF2">
    <property type="entry name" value="DUF262 DOMAIN-CONTAINING PROTEIN"/>
    <property type="match status" value="1"/>
</dbReference>
<sequence>MVPVLQARVAEDAMYGAEANDRELYKWLGKVQNREITLPRFQRGEAWDHSRICSLMNAIIKGLPLGVTLILEVGDKPKFESRALQTAPVEGERITEQLLDGQQRMTAVWRVLNDNYEDGSYFVVVEDFDSEEPQMAAEVIRQSRWRKKDNRRYPLWCDKPKECLARKMIPASLLCPTKSLGSCNYDKWIREALGNKEGYSSADEYYELKESVKSTVDKLRERIANYNLPYLALPSSTSEDVVLDVFVNMNTNGKPLSQYDIIAAQLESKLGMSLTEKIDKMKTEVPGLQRYSNVSELLFNTESLVQGYSPNQAGAWKFDKDKFVDSWADNAQAIESMLGLLITEGVTDERLLPSVSVMWVAAAIFRMNPKDVDHQGLMKSLLRQYLWRAFFTHRYEKSASTYALQDYRGMKEYLGLRFAGENAELKAPIFDDQENPPFEIEELVQAGWPKRKSVVSRSVLALTGHEGARDFATGDDLTQCPFGDRHFHHVFPDDLLSKAGVKNRSIVLNCALIKDATNWDIGKKEPLKYLAERCKWASEDEVRGRLASHLIPIEKIQCGGYDDMEPAARKEAVAKDYDAFVQSRAEKVRAKALELGGFKAPASESAALRI</sequence>
<comment type="caution">
    <text evidence="2">The sequence shown here is derived from an EMBL/GenBank/DDBJ whole genome shotgun (WGS) entry which is preliminary data.</text>
</comment>
<dbReference type="Proteomes" id="UP000488839">
    <property type="component" value="Unassembled WGS sequence"/>
</dbReference>